<proteinExistence type="predicted"/>
<accession>A0ABV6BB69</accession>
<dbReference type="InterPro" id="IPR052340">
    <property type="entry name" value="RNase_Y/CdgJ"/>
</dbReference>
<evidence type="ECO:0000259" key="3">
    <source>
        <dbReference type="PROSITE" id="PS51833"/>
    </source>
</evidence>
<evidence type="ECO:0000313" key="5">
    <source>
        <dbReference type="Proteomes" id="UP001589813"/>
    </source>
</evidence>
<dbReference type="Proteomes" id="UP001589813">
    <property type="component" value="Unassembled WGS sequence"/>
</dbReference>
<dbReference type="InterPro" id="IPR011006">
    <property type="entry name" value="CheY-like_superfamily"/>
</dbReference>
<dbReference type="Pfam" id="PF08668">
    <property type="entry name" value="HDOD"/>
    <property type="match status" value="1"/>
</dbReference>
<dbReference type="PROSITE" id="PS51833">
    <property type="entry name" value="HDOD"/>
    <property type="match status" value="1"/>
</dbReference>
<organism evidence="4 5">
    <name type="scientific">Rheinheimera tilapiae</name>
    <dbReference type="NCBI Taxonomy" id="875043"/>
    <lineage>
        <taxon>Bacteria</taxon>
        <taxon>Pseudomonadati</taxon>
        <taxon>Pseudomonadota</taxon>
        <taxon>Gammaproteobacteria</taxon>
        <taxon>Chromatiales</taxon>
        <taxon>Chromatiaceae</taxon>
        <taxon>Rheinheimera</taxon>
    </lineage>
</organism>
<dbReference type="PROSITE" id="PS50110">
    <property type="entry name" value="RESPONSE_REGULATORY"/>
    <property type="match status" value="1"/>
</dbReference>
<evidence type="ECO:0000259" key="2">
    <source>
        <dbReference type="PROSITE" id="PS50110"/>
    </source>
</evidence>
<dbReference type="Gene3D" id="1.10.3210.10">
    <property type="entry name" value="Hypothetical protein af1432"/>
    <property type="match status" value="1"/>
</dbReference>
<gene>
    <name evidence="4" type="ORF">ACFFJP_07390</name>
</gene>
<keyword evidence="1" id="KW-0597">Phosphoprotein</keyword>
<keyword evidence="5" id="KW-1185">Reference proteome</keyword>
<dbReference type="InterPro" id="IPR013976">
    <property type="entry name" value="HDOD"/>
</dbReference>
<dbReference type="SUPFAM" id="SSF109604">
    <property type="entry name" value="HD-domain/PDEase-like"/>
    <property type="match status" value="1"/>
</dbReference>
<feature type="modified residue" description="4-aspartylphosphate" evidence="1">
    <location>
        <position position="61"/>
    </location>
</feature>
<dbReference type="InterPro" id="IPR014626">
    <property type="entry name" value="Sig_transdc_resp-reg_put"/>
</dbReference>
<dbReference type="SUPFAM" id="SSF52172">
    <property type="entry name" value="CheY-like"/>
    <property type="match status" value="1"/>
</dbReference>
<evidence type="ECO:0000313" key="4">
    <source>
        <dbReference type="EMBL" id="MFC0048111.1"/>
    </source>
</evidence>
<protein>
    <submittedName>
        <fullName evidence="4">HDOD domain-containing protein</fullName>
    </submittedName>
</protein>
<dbReference type="PANTHER" id="PTHR33525">
    <property type="match status" value="1"/>
</dbReference>
<dbReference type="PIRSF" id="PIRSF036883">
    <property type="entry name" value="RR_HD-GYP_mod"/>
    <property type="match status" value="1"/>
</dbReference>
<dbReference type="Gene3D" id="3.40.50.2300">
    <property type="match status" value="1"/>
</dbReference>
<dbReference type="InterPro" id="IPR001789">
    <property type="entry name" value="Sig_transdc_resp-reg_receiver"/>
</dbReference>
<dbReference type="PANTHER" id="PTHR33525:SF5">
    <property type="entry name" value="TWO COMPONENT SIGNAL TRANSDUCTION SYSTEM RESPONSE REGULATOR"/>
    <property type="match status" value="1"/>
</dbReference>
<sequence length="388" mass="43037">MFEADRWLALIVEPDLAAGAATRRLLQRLCPHWQVELCADAVSATQYLLKQPVAPQLILTDRLDATLRGEELLEFCASHSPATIRVLMSAENDDAVMLAAVQSAQMLLGKPFTDTDLLAVFQRAEQIIEGPFSEHARYQLGTLQALPIQRRQYQQILALLDNSDSSQRELARALEREAPLAGRLIQMANSAYLGFRRQTLDLQEVVSRLGREMIKAVMQAFLLNQQYQGKIRPELHQKLQDYAVALASVAFQLARSQCRDDATLAEKAYVAGLMQALGPLALLATQPMAMQQLTQEDMFQDGVADHCILTGYLMTLWGFSADICAAAMYRLNLQGSARVDRLQAILHLASYVLSLQQQDPTGVKITPDLAALERFALTDSFLTSSSDS</sequence>
<reference evidence="4 5" key="1">
    <citation type="submission" date="2024-09" db="EMBL/GenBank/DDBJ databases">
        <authorList>
            <person name="Sun Q."/>
            <person name="Mori K."/>
        </authorList>
    </citation>
    <scope>NUCLEOTIDE SEQUENCE [LARGE SCALE GENOMIC DNA]</scope>
    <source>
        <strain evidence="4 5">KCTC 23315</strain>
    </source>
</reference>
<comment type="caution">
    <text evidence="4">The sequence shown here is derived from an EMBL/GenBank/DDBJ whole genome shotgun (WGS) entry which is preliminary data.</text>
</comment>
<dbReference type="CDD" id="cd00156">
    <property type="entry name" value="REC"/>
    <property type="match status" value="1"/>
</dbReference>
<name>A0ABV6BB69_9GAMM</name>
<feature type="domain" description="HDOD" evidence="3">
    <location>
        <begin position="146"/>
        <end position="333"/>
    </location>
</feature>
<dbReference type="EMBL" id="JBHLXP010000001">
    <property type="protein sequence ID" value="MFC0048111.1"/>
    <property type="molecule type" value="Genomic_DNA"/>
</dbReference>
<evidence type="ECO:0000256" key="1">
    <source>
        <dbReference type="PROSITE-ProRule" id="PRU00169"/>
    </source>
</evidence>
<dbReference type="RefSeq" id="WP_377241992.1">
    <property type="nucleotide sequence ID" value="NZ_JBHLXP010000001.1"/>
</dbReference>
<feature type="domain" description="Response regulatory" evidence="2">
    <location>
        <begin position="8"/>
        <end position="125"/>
    </location>
</feature>